<dbReference type="PANTHER" id="PTHR46148">
    <property type="entry name" value="CHROMO DOMAIN-CONTAINING PROTEIN"/>
    <property type="match status" value="1"/>
</dbReference>
<keyword evidence="3" id="KW-1185">Reference proteome</keyword>
<dbReference type="PANTHER" id="PTHR46148:SF52">
    <property type="entry name" value="OS04G0603800 PROTEIN"/>
    <property type="match status" value="1"/>
</dbReference>
<comment type="caution">
    <text evidence="2">The sequence shown here is derived from an EMBL/GenBank/DDBJ whole genome shotgun (WGS) entry which is preliminary data.</text>
</comment>
<feature type="domain" description="Integrase catalytic" evidence="1">
    <location>
        <begin position="1"/>
        <end position="75"/>
    </location>
</feature>
<dbReference type="EMBL" id="BSYR01000064">
    <property type="protein sequence ID" value="GMJ12468.1"/>
    <property type="molecule type" value="Genomic_DNA"/>
</dbReference>
<dbReference type="Gene3D" id="3.30.420.10">
    <property type="entry name" value="Ribonuclease H-like superfamily/Ribonuclease H"/>
    <property type="match status" value="1"/>
</dbReference>
<dbReference type="Pfam" id="PF24626">
    <property type="entry name" value="SH3_Tf2-1"/>
    <property type="match status" value="1"/>
</dbReference>
<organism evidence="2 3">
    <name type="scientific">Hibiscus trionum</name>
    <name type="common">Flower of an hour</name>
    <dbReference type="NCBI Taxonomy" id="183268"/>
    <lineage>
        <taxon>Eukaryota</taxon>
        <taxon>Viridiplantae</taxon>
        <taxon>Streptophyta</taxon>
        <taxon>Embryophyta</taxon>
        <taxon>Tracheophyta</taxon>
        <taxon>Spermatophyta</taxon>
        <taxon>Magnoliopsida</taxon>
        <taxon>eudicotyledons</taxon>
        <taxon>Gunneridae</taxon>
        <taxon>Pentapetalae</taxon>
        <taxon>rosids</taxon>
        <taxon>malvids</taxon>
        <taxon>Malvales</taxon>
        <taxon>Malvaceae</taxon>
        <taxon>Malvoideae</taxon>
        <taxon>Hibiscus</taxon>
    </lineage>
</organism>
<dbReference type="GO" id="GO:0003676">
    <property type="term" value="F:nucleic acid binding"/>
    <property type="evidence" value="ECO:0007669"/>
    <property type="project" value="InterPro"/>
</dbReference>
<dbReference type="GO" id="GO:0015074">
    <property type="term" value="P:DNA integration"/>
    <property type="evidence" value="ECO:0007669"/>
    <property type="project" value="InterPro"/>
</dbReference>
<dbReference type="OrthoDB" id="851428at2759"/>
<evidence type="ECO:0000259" key="1">
    <source>
        <dbReference type="PROSITE" id="PS50994"/>
    </source>
</evidence>
<dbReference type="InterPro" id="IPR012337">
    <property type="entry name" value="RNaseH-like_sf"/>
</dbReference>
<dbReference type="InterPro" id="IPR001584">
    <property type="entry name" value="Integrase_cat-core"/>
</dbReference>
<evidence type="ECO:0000313" key="3">
    <source>
        <dbReference type="Proteomes" id="UP001165190"/>
    </source>
</evidence>
<dbReference type="AlphaFoldDB" id="A0A9W7JD58"/>
<gene>
    <name evidence="2" type="ORF">HRI_004916000</name>
</gene>
<evidence type="ECO:0000313" key="2">
    <source>
        <dbReference type="EMBL" id="GMJ12468.1"/>
    </source>
</evidence>
<dbReference type="Proteomes" id="UP001165190">
    <property type="component" value="Unassembled WGS sequence"/>
</dbReference>
<proteinExistence type="predicted"/>
<dbReference type="SUPFAM" id="SSF53098">
    <property type="entry name" value="Ribonuclease H-like"/>
    <property type="match status" value="1"/>
</dbReference>
<dbReference type="InterPro" id="IPR036397">
    <property type="entry name" value="RNaseH_sf"/>
</dbReference>
<sequence length="240" mass="28214">MKQLGTSTHFSTAYHPEMDGQTERLNQCLEQYLRSLYFLKPKGWAKLLPQAEWWYNTSFHYAIGMTPFKAMYGYPPQEMSWEGSLVVHSVQELLQDREHTSKLLQEQLLKAQERMKFYADRNRTEREFQIGDWVYLKLQPYMQTSVALRRNLKLAARFYGPYRIMAKIGLVAYKLLLPPTTKIHHVFHVSLLKKKIGDGVITSMDPPELTDDRQLKVFLAMVLDKRMVKRNNQAVTQLLI</sequence>
<reference evidence="2" key="1">
    <citation type="submission" date="2023-05" db="EMBL/GenBank/DDBJ databases">
        <title>Genome and transcriptome analyses reveal genes involved in the formation of fine ridges on petal epidermal cells in Hibiscus trionum.</title>
        <authorList>
            <person name="Koshimizu S."/>
            <person name="Masuda S."/>
            <person name="Ishii T."/>
            <person name="Shirasu K."/>
            <person name="Hoshino A."/>
            <person name="Arita M."/>
        </authorList>
    </citation>
    <scope>NUCLEOTIDE SEQUENCE</scope>
    <source>
        <strain evidence="2">Hamamatsu line</strain>
    </source>
</reference>
<dbReference type="InterPro" id="IPR056924">
    <property type="entry name" value="SH3_Tf2-1"/>
</dbReference>
<dbReference type="PROSITE" id="PS50994">
    <property type="entry name" value="INTEGRASE"/>
    <property type="match status" value="1"/>
</dbReference>
<protein>
    <recommendedName>
        <fullName evidence="1">Integrase catalytic domain-containing protein</fullName>
    </recommendedName>
</protein>
<name>A0A9W7JD58_HIBTR</name>
<accession>A0A9W7JD58</accession>